<dbReference type="Proteomes" id="UP000287171">
    <property type="component" value="Unassembled WGS sequence"/>
</dbReference>
<keyword evidence="2" id="KW-1185">Reference proteome</keyword>
<evidence type="ECO:0000313" key="1">
    <source>
        <dbReference type="EMBL" id="GCE32156.1"/>
    </source>
</evidence>
<gene>
    <name evidence="1" type="ORF">KDA_76400</name>
</gene>
<accession>A0A402BLF2</accession>
<name>A0A402BLF2_9CHLR</name>
<evidence type="ECO:0000313" key="2">
    <source>
        <dbReference type="Proteomes" id="UP000287171"/>
    </source>
</evidence>
<dbReference type="EMBL" id="BIFT01000003">
    <property type="protein sequence ID" value="GCE32156.1"/>
    <property type="molecule type" value="Genomic_DNA"/>
</dbReference>
<protein>
    <submittedName>
        <fullName evidence="1">Uncharacterized protein</fullName>
    </submittedName>
</protein>
<organism evidence="1 2">
    <name type="scientific">Dictyobacter alpinus</name>
    <dbReference type="NCBI Taxonomy" id="2014873"/>
    <lineage>
        <taxon>Bacteria</taxon>
        <taxon>Bacillati</taxon>
        <taxon>Chloroflexota</taxon>
        <taxon>Ktedonobacteria</taxon>
        <taxon>Ktedonobacterales</taxon>
        <taxon>Dictyobacteraceae</taxon>
        <taxon>Dictyobacter</taxon>
    </lineage>
</organism>
<dbReference type="AlphaFoldDB" id="A0A402BLF2"/>
<reference evidence="2" key="1">
    <citation type="submission" date="2018-12" db="EMBL/GenBank/DDBJ databases">
        <title>Tengunoibacter tsumagoiensis gen. nov., sp. nov., Dictyobacter kobayashii sp. nov., D. alpinus sp. nov., and D. joshuensis sp. nov. and description of Dictyobacteraceae fam. nov. within the order Ktedonobacterales isolated from Tengu-no-mugimeshi.</title>
        <authorList>
            <person name="Wang C.M."/>
            <person name="Zheng Y."/>
            <person name="Sakai Y."/>
            <person name="Toyoda A."/>
            <person name="Minakuchi Y."/>
            <person name="Abe K."/>
            <person name="Yokota A."/>
            <person name="Yabe S."/>
        </authorList>
    </citation>
    <scope>NUCLEOTIDE SEQUENCE [LARGE SCALE GENOMIC DNA]</scope>
    <source>
        <strain evidence="2">Uno16</strain>
    </source>
</reference>
<sequence length="89" mass="9938">MSQGTVITLGTLLRQLPVSTRVRPTEALYLLLGQHDWMSNEQARALIAHSRNVDLDWDAYLVDEDQAKPCGIYVFGPGGQAHRAFELSQ</sequence>
<proteinExistence type="predicted"/>
<comment type="caution">
    <text evidence="1">The sequence shown here is derived from an EMBL/GenBank/DDBJ whole genome shotgun (WGS) entry which is preliminary data.</text>
</comment>